<evidence type="ECO:0000313" key="3">
    <source>
        <dbReference type="EMBL" id="SBS25180.1"/>
    </source>
</evidence>
<dbReference type="GO" id="GO:0007165">
    <property type="term" value="P:signal transduction"/>
    <property type="evidence" value="ECO:0007669"/>
    <property type="project" value="TreeGrafter"/>
</dbReference>
<dbReference type="PANTHER" id="PTHR20854:SF4">
    <property type="entry name" value="INOSITOL-1-MONOPHOSPHATASE-RELATED"/>
    <property type="match status" value="1"/>
</dbReference>
<dbReference type="Gene3D" id="3.30.540.10">
    <property type="entry name" value="Fructose-1,6-Bisphosphatase, subunit A, domain 1"/>
    <property type="match status" value="1"/>
</dbReference>
<accession>A0A1A8T051</accession>
<dbReference type="InterPro" id="IPR000760">
    <property type="entry name" value="Inositol_monophosphatase-like"/>
</dbReference>
<dbReference type="GO" id="GO:0008934">
    <property type="term" value="F:inositol monophosphate 1-phosphatase activity"/>
    <property type="evidence" value="ECO:0007669"/>
    <property type="project" value="TreeGrafter"/>
</dbReference>
<evidence type="ECO:0000256" key="2">
    <source>
        <dbReference type="PIRSR" id="PIRSR600760-2"/>
    </source>
</evidence>
<keyword evidence="4" id="KW-1185">Reference proteome</keyword>
<keyword evidence="2" id="KW-0460">Magnesium</keyword>
<keyword evidence="2" id="KW-0479">Metal-binding</keyword>
<keyword evidence="3" id="KW-0378">Hydrolase</keyword>
<dbReference type="PANTHER" id="PTHR20854">
    <property type="entry name" value="INOSITOL MONOPHOSPHATASE"/>
    <property type="match status" value="1"/>
</dbReference>
<evidence type="ECO:0000313" key="4">
    <source>
        <dbReference type="Proteomes" id="UP000092627"/>
    </source>
</evidence>
<dbReference type="STRING" id="295068.MAQ5080_00202"/>
<organism evidence="3 4">
    <name type="scientific">Marinomonas aquimarina</name>
    <dbReference type="NCBI Taxonomy" id="295068"/>
    <lineage>
        <taxon>Bacteria</taxon>
        <taxon>Pseudomonadati</taxon>
        <taxon>Pseudomonadota</taxon>
        <taxon>Gammaproteobacteria</taxon>
        <taxon>Oceanospirillales</taxon>
        <taxon>Oceanospirillaceae</taxon>
        <taxon>Marinomonas</taxon>
    </lineage>
</organism>
<dbReference type="EC" id="3.1.3.25" evidence="3"/>
<dbReference type="Gene3D" id="3.40.190.80">
    <property type="match status" value="1"/>
</dbReference>
<dbReference type="Pfam" id="PF00459">
    <property type="entry name" value="Inositol_P"/>
    <property type="match status" value="1"/>
</dbReference>
<reference evidence="3 4" key="1">
    <citation type="submission" date="2016-06" db="EMBL/GenBank/DDBJ databases">
        <authorList>
            <person name="Kjaerup R.B."/>
            <person name="Dalgaard T.S."/>
            <person name="Juul-Madsen H.R."/>
        </authorList>
    </citation>
    <scope>NUCLEOTIDE SEQUENCE [LARGE SCALE GENOMIC DNA]</scope>
    <source>
        <strain evidence="3 4">CECT 5080</strain>
    </source>
</reference>
<dbReference type="EMBL" id="FLOC01000001">
    <property type="protein sequence ID" value="SBS25180.1"/>
    <property type="molecule type" value="Genomic_DNA"/>
</dbReference>
<dbReference type="SUPFAM" id="SSF56655">
    <property type="entry name" value="Carbohydrate phosphatase"/>
    <property type="match status" value="1"/>
</dbReference>
<dbReference type="GO" id="GO:0046872">
    <property type="term" value="F:metal ion binding"/>
    <property type="evidence" value="ECO:0007669"/>
    <property type="project" value="UniProtKB-KW"/>
</dbReference>
<comment type="similarity">
    <text evidence="1">Belongs to the inositol monophosphatase superfamily.</text>
</comment>
<feature type="binding site" evidence="2">
    <location>
        <position position="92"/>
    </location>
    <ligand>
        <name>Mg(2+)</name>
        <dbReference type="ChEBI" id="CHEBI:18420"/>
        <label>1</label>
        <note>catalytic</note>
    </ligand>
</feature>
<evidence type="ECO:0000256" key="1">
    <source>
        <dbReference type="ARBA" id="ARBA00009759"/>
    </source>
</evidence>
<gene>
    <name evidence="3" type="primary">suhB_1</name>
    <name evidence="3" type="ORF">MAQ5080_00202</name>
</gene>
<protein>
    <submittedName>
        <fullName evidence="3">Inositol-1-monophosphatase</fullName>
        <ecNumber evidence="3">3.1.3.25</ecNumber>
    </submittedName>
</protein>
<proteinExistence type="inferred from homology"/>
<sequence>MIQDWYPMQPRINVAMKAARAAADFIIHAQEKMLFDKEAGQNAAEVYQNVCTGAERSIVHHLEKAYPADKITTRLQGTVQEGSEGEWIVDAIQGQHLFTRGLSGHAITISYLVAGKVEHALLVNPSTRDEFYASKGRGAYLNNSRIRTGAARSLENTTLATQFPGTEATIAYASGQFKVLEEVASKGARVVMQDAPATMLANVAAGRLDAAWGLELREWEVQAPLFIAKEAGCLFAGFDGAPNYETGNVLCANPRLFKYLLPILNKQLGA</sequence>
<dbReference type="GO" id="GO:0006020">
    <property type="term" value="P:inositol metabolic process"/>
    <property type="evidence" value="ECO:0007669"/>
    <property type="project" value="TreeGrafter"/>
</dbReference>
<dbReference type="Proteomes" id="UP000092627">
    <property type="component" value="Unassembled WGS sequence"/>
</dbReference>
<feature type="binding site" evidence="2">
    <location>
        <position position="90"/>
    </location>
    <ligand>
        <name>Mg(2+)</name>
        <dbReference type="ChEBI" id="CHEBI:18420"/>
        <label>2</label>
    </ligand>
</feature>
<comment type="cofactor">
    <cofactor evidence="2">
        <name>Mg(2+)</name>
        <dbReference type="ChEBI" id="CHEBI:18420"/>
    </cofactor>
</comment>
<dbReference type="PRINTS" id="PR00377">
    <property type="entry name" value="IMPHPHTASES"/>
</dbReference>
<name>A0A1A8T051_9GAMM</name>
<dbReference type="AlphaFoldDB" id="A0A1A8T051"/>